<feature type="compositionally biased region" description="Low complexity" evidence="1">
    <location>
        <begin position="105"/>
        <end position="119"/>
    </location>
</feature>
<protein>
    <submittedName>
        <fullName evidence="2">Uncharacterized protein</fullName>
    </submittedName>
</protein>
<proteinExistence type="predicted"/>
<evidence type="ECO:0000313" key="2">
    <source>
        <dbReference type="EMBL" id="GJE95699.1"/>
    </source>
</evidence>
<feature type="compositionally biased region" description="Low complexity" evidence="1">
    <location>
        <begin position="84"/>
        <end position="95"/>
    </location>
</feature>
<reference evidence="2 3" key="1">
    <citation type="submission" date="2021-08" db="EMBL/GenBank/DDBJ databases">
        <title>Draft Genome Sequence of Phanerochaete sordida strain YK-624.</title>
        <authorList>
            <person name="Mori T."/>
            <person name="Dohra H."/>
            <person name="Suzuki T."/>
            <person name="Kawagishi H."/>
            <person name="Hirai H."/>
        </authorList>
    </citation>
    <scope>NUCLEOTIDE SEQUENCE [LARGE SCALE GENOMIC DNA]</scope>
    <source>
        <strain evidence="2 3">YK-624</strain>
    </source>
</reference>
<name>A0A9P3GK13_9APHY</name>
<evidence type="ECO:0000256" key="1">
    <source>
        <dbReference type="SAM" id="MobiDB-lite"/>
    </source>
</evidence>
<sequence length="138" mass="14588">MPISDAPAPIGRFSCNRAHDCPVVTASLPSLTASGRASTVHAQPRRVNIVLHRWPPRAVWAHRRNKGAAADGRMARVGALASGPAPQQRPLRAPRSCAARKLPSRRPTSSRETSAAAPSLFLVHPGAKPSSVACRRAG</sequence>
<accession>A0A9P3GK13</accession>
<dbReference type="AlphaFoldDB" id="A0A9P3GK13"/>
<dbReference type="Proteomes" id="UP000703269">
    <property type="component" value="Unassembled WGS sequence"/>
</dbReference>
<feature type="region of interest" description="Disordered" evidence="1">
    <location>
        <begin position="80"/>
        <end position="138"/>
    </location>
</feature>
<gene>
    <name evidence="2" type="ORF">PsYK624_118850</name>
</gene>
<evidence type="ECO:0000313" key="3">
    <source>
        <dbReference type="Proteomes" id="UP000703269"/>
    </source>
</evidence>
<keyword evidence="3" id="KW-1185">Reference proteome</keyword>
<organism evidence="2 3">
    <name type="scientific">Phanerochaete sordida</name>
    <dbReference type="NCBI Taxonomy" id="48140"/>
    <lineage>
        <taxon>Eukaryota</taxon>
        <taxon>Fungi</taxon>
        <taxon>Dikarya</taxon>
        <taxon>Basidiomycota</taxon>
        <taxon>Agaricomycotina</taxon>
        <taxon>Agaricomycetes</taxon>
        <taxon>Polyporales</taxon>
        <taxon>Phanerochaetaceae</taxon>
        <taxon>Phanerochaete</taxon>
    </lineage>
</organism>
<dbReference type="EMBL" id="BPQB01000051">
    <property type="protein sequence ID" value="GJE95699.1"/>
    <property type="molecule type" value="Genomic_DNA"/>
</dbReference>
<comment type="caution">
    <text evidence="2">The sequence shown here is derived from an EMBL/GenBank/DDBJ whole genome shotgun (WGS) entry which is preliminary data.</text>
</comment>